<feature type="transmembrane region" description="Helical" evidence="1">
    <location>
        <begin position="125"/>
        <end position="146"/>
    </location>
</feature>
<keyword evidence="1" id="KW-0812">Transmembrane</keyword>
<feature type="transmembrane region" description="Helical" evidence="1">
    <location>
        <begin position="12"/>
        <end position="30"/>
    </location>
</feature>
<accession>A0A2S7YM43</accession>
<feature type="transmembrane region" description="Helical" evidence="1">
    <location>
        <begin position="166"/>
        <end position="188"/>
    </location>
</feature>
<proteinExistence type="predicted"/>
<evidence type="ECO:0000313" key="2">
    <source>
        <dbReference type="EMBL" id="PQK17054.1"/>
    </source>
</evidence>
<gene>
    <name evidence="2" type="ORF">BB8028_0007g02530</name>
</gene>
<feature type="transmembrane region" description="Helical" evidence="1">
    <location>
        <begin position="50"/>
        <end position="71"/>
    </location>
</feature>
<reference evidence="2 3" key="1">
    <citation type="submission" date="2016-07" db="EMBL/GenBank/DDBJ databases">
        <title>Comparative genomics of the entomopathogenic fungus Beauveria bassiana.</title>
        <authorList>
            <person name="Valero Jimenez C.A."/>
            <person name="Zwaan B.J."/>
            <person name="Van Kan J.A."/>
            <person name="Takken W."/>
            <person name="Debets A.J."/>
            <person name="Schoustra S.E."/>
            <person name="Koenraadt C.J."/>
        </authorList>
    </citation>
    <scope>NUCLEOTIDE SEQUENCE [LARGE SCALE GENOMIC DNA]</scope>
    <source>
        <strain evidence="2 3">ARSEF 8028</strain>
    </source>
</reference>
<comment type="caution">
    <text evidence="2">The sequence shown here is derived from an EMBL/GenBank/DDBJ whole genome shotgun (WGS) entry which is preliminary data.</text>
</comment>
<dbReference type="EMBL" id="JRHA01000007">
    <property type="protein sequence ID" value="PQK17054.1"/>
    <property type="molecule type" value="Genomic_DNA"/>
</dbReference>
<keyword evidence="1" id="KW-0472">Membrane</keyword>
<evidence type="ECO:0000313" key="3">
    <source>
        <dbReference type="Proteomes" id="UP000237441"/>
    </source>
</evidence>
<sequence>MTSASDGPMPVPLAGQVINVILSLAATNVLTHFMTQRLLVIKVWRRLPFVAWLVFAIYIDSYCFVFATAMLQHAFGVNRNVIICRGAILLCLVCYVTTKFIYLFLVEKAYVVRGAVKRRLRSKLYIFNSFGMLGVYVVVVILNFIFRIARMENGQCIIGMQEISMIPLISFDAVVNVYLTILFLRPLMNLHSYKSMPQTNVNARLRAVTFRTFVGSCCTLVSSIVYVITKPRKIQKLTRLSNLSVLMALRGEPAWICLMCCNCDILFSAIVIQWVTSNDNAGTSISSSLGVCHGHGNDGFHGRPAVALRDQNRACHNFSPYLLGAASTSPPTPVEFPLKTTTHCCSEGVEYDAESCDSLSMTAAKMLAAEKKRSVVLVTTTIERDVTAIGSLQPPPSNQPLGSDRSSYADIEVATTAAATLDEAERGIKDIVPWTAYSLRGRSSS</sequence>
<keyword evidence="1" id="KW-1133">Transmembrane helix</keyword>
<dbReference type="Proteomes" id="UP000237441">
    <property type="component" value="Unassembled WGS sequence"/>
</dbReference>
<dbReference type="PANTHER" id="PTHR38848:SF3">
    <property type="entry name" value="G-PROTEIN COUPLED RECEPTORS FAMILY 3 PROFILE DOMAIN-CONTAINING PROTEIN"/>
    <property type="match status" value="1"/>
</dbReference>
<feature type="transmembrane region" description="Helical" evidence="1">
    <location>
        <begin position="83"/>
        <end position="105"/>
    </location>
</feature>
<name>A0A2S7YM43_BEABA</name>
<feature type="transmembrane region" description="Helical" evidence="1">
    <location>
        <begin position="208"/>
        <end position="229"/>
    </location>
</feature>
<protein>
    <submittedName>
        <fullName evidence="2">Uncharacterized protein</fullName>
    </submittedName>
</protein>
<evidence type="ECO:0000256" key="1">
    <source>
        <dbReference type="SAM" id="Phobius"/>
    </source>
</evidence>
<dbReference type="OrthoDB" id="3210850at2759"/>
<dbReference type="AlphaFoldDB" id="A0A2S7YM43"/>
<organism evidence="2 3">
    <name type="scientific">Beauveria bassiana</name>
    <name type="common">White muscardine disease fungus</name>
    <name type="synonym">Tritirachium shiotae</name>
    <dbReference type="NCBI Taxonomy" id="176275"/>
    <lineage>
        <taxon>Eukaryota</taxon>
        <taxon>Fungi</taxon>
        <taxon>Dikarya</taxon>
        <taxon>Ascomycota</taxon>
        <taxon>Pezizomycotina</taxon>
        <taxon>Sordariomycetes</taxon>
        <taxon>Hypocreomycetidae</taxon>
        <taxon>Hypocreales</taxon>
        <taxon>Cordycipitaceae</taxon>
        <taxon>Beauveria</taxon>
    </lineage>
</organism>
<dbReference type="PANTHER" id="PTHR38848">
    <property type="entry name" value="G-PROTEIN COUPLED RECEPTORS FAMILY 3 PROFILE DOMAIN-CONTAINING PROTEIN"/>
    <property type="match status" value="1"/>
</dbReference>